<protein>
    <submittedName>
        <fullName evidence="1">Uncharacterized protein</fullName>
    </submittedName>
</protein>
<sequence>MAVLSWLTRDALISGTEDAPYGRKIQKEQQGGAHYLNVTNAKEVNEVILEIGQEPCINRARKHVITSRLRRLKKINYVK</sequence>
<dbReference type="OrthoDB" id="19657at2759"/>
<comment type="caution">
    <text evidence="1">The sequence shown here is derived from an EMBL/GenBank/DDBJ whole genome shotgun (WGS) entry which is preliminary data.</text>
</comment>
<gene>
    <name evidence="1" type="ORF">P171DRAFT_487502</name>
</gene>
<reference evidence="1" key="1">
    <citation type="journal article" date="2020" name="Stud. Mycol.">
        <title>101 Dothideomycetes genomes: a test case for predicting lifestyles and emergence of pathogens.</title>
        <authorList>
            <person name="Haridas S."/>
            <person name="Albert R."/>
            <person name="Binder M."/>
            <person name="Bloem J."/>
            <person name="Labutti K."/>
            <person name="Salamov A."/>
            <person name="Andreopoulos B."/>
            <person name="Baker S."/>
            <person name="Barry K."/>
            <person name="Bills G."/>
            <person name="Bluhm B."/>
            <person name="Cannon C."/>
            <person name="Castanera R."/>
            <person name="Culley D."/>
            <person name="Daum C."/>
            <person name="Ezra D."/>
            <person name="Gonzalez J."/>
            <person name="Henrissat B."/>
            <person name="Kuo A."/>
            <person name="Liang C."/>
            <person name="Lipzen A."/>
            <person name="Lutzoni F."/>
            <person name="Magnuson J."/>
            <person name="Mondo S."/>
            <person name="Nolan M."/>
            <person name="Ohm R."/>
            <person name="Pangilinan J."/>
            <person name="Park H.-J."/>
            <person name="Ramirez L."/>
            <person name="Alfaro M."/>
            <person name="Sun H."/>
            <person name="Tritt A."/>
            <person name="Yoshinaga Y."/>
            <person name="Zwiers L.-H."/>
            <person name="Turgeon B."/>
            <person name="Goodwin S."/>
            <person name="Spatafora J."/>
            <person name="Crous P."/>
            <person name="Grigoriev I."/>
        </authorList>
    </citation>
    <scope>NUCLEOTIDE SEQUENCE</scope>
    <source>
        <strain evidence="1">CBS 690.94</strain>
    </source>
</reference>
<keyword evidence="2" id="KW-1185">Reference proteome</keyword>
<proteinExistence type="predicted"/>
<accession>A0A9P4UAN0</accession>
<organism evidence="1 2">
    <name type="scientific">Karstenula rhodostoma CBS 690.94</name>
    <dbReference type="NCBI Taxonomy" id="1392251"/>
    <lineage>
        <taxon>Eukaryota</taxon>
        <taxon>Fungi</taxon>
        <taxon>Dikarya</taxon>
        <taxon>Ascomycota</taxon>
        <taxon>Pezizomycotina</taxon>
        <taxon>Dothideomycetes</taxon>
        <taxon>Pleosporomycetidae</taxon>
        <taxon>Pleosporales</taxon>
        <taxon>Massarineae</taxon>
        <taxon>Didymosphaeriaceae</taxon>
        <taxon>Karstenula</taxon>
    </lineage>
</organism>
<evidence type="ECO:0000313" key="2">
    <source>
        <dbReference type="Proteomes" id="UP000799764"/>
    </source>
</evidence>
<dbReference type="Proteomes" id="UP000799764">
    <property type="component" value="Unassembled WGS sequence"/>
</dbReference>
<dbReference type="AlphaFoldDB" id="A0A9P4UAN0"/>
<name>A0A9P4UAN0_9PLEO</name>
<evidence type="ECO:0000313" key="1">
    <source>
        <dbReference type="EMBL" id="KAF2442252.1"/>
    </source>
</evidence>
<dbReference type="EMBL" id="MU001504">
    <property type="protein sequence ID" value="KAF2442252.1"/>
    <property type="molecule type" value="Genomic_DNA"/>
</dbReference>